<keyword evidence="1" id="KW-0732">Signal</keyword>
<evidence type="ECO:0000256" key="1">
    <source>
        <dbReference type="SAM" id="SignalP"/>
    </source>
</evidence>
<keyword evidence="3" id="KW-0456">Lyase</keyword>
<evidence type="ECO:0000313" key="3">
    <source>
        <dbReference type="EMBL" id="SFU98693.1"/>
    </source>
</evidence>
<organism evidence="3 4">
    <name type="scientific">Pseudoduganella namucuonensis</name>
    <dbReference type="NCBI Taxonomy" id="1035707"/>
    <lineage>
        <taxon>Bacteria</taxon>
        <taxon>Pseudomonadati</taxon>
        <taxon>Pseudomonadota</taxon>
        <taxon>Betaproteobacteria</taxon>
        <taxon>Burkholderiales</taxon>
        <taxon>Oxalobacteraceae</taxon>
        <taxon>Telluria group</taxon>
        <taxon>Pseudoduganella</taxon>
    </lineage>
</organism>
<dbReference type="GO" id="GO:0016829">
    <property type="term" value="F:lyase activity"/>
    <property type="evidence" value="ECO:0007669"/>
    <property type="project" value="UniProtKB-KW"/>
</dbReference>
<protein>
    <submittedName>
        <fullName evidence="3">Rhamnogalacturonan endolyase</fullName>
    </submittedName>
</protein>
<dbReference type="Gene3D" id="2.60.120.200">
    <property type="match status" value="1"/>
</dbReference>
<feature type="chain" id="PRO_5011791515" evidence="1">
    <location>
        <begin position="19"/>
        <end position="245"/>
    </location>
</feature>
<feature type="domain" description="DUF6250" evidence="2">
    <location>
        <begin position="67"/>
        <end position="223"/>
    </location>
</feature>
<sequence length="245" mass="26887">MRRLATLALLAMASAPHAQTCSDWGKTGRQLHADDFNGGLAQWVSEFKPVAGSAIAAEKGKLLMDLAGDATLWFKPALTGDVRISYRRKVLMAGGANDRLSDMNQFWMASDPRNADLFTRDGTFSQYDSLRLYYAGIGGNTNTTTRFRKYEGNGERVLHADLADAAHLLQPNREYAIQIDVYQGCTRLLVDGREYFSFKDPAPLRGGHFGFRTTHSRQEISGFKVHRLLGGTRAGVVPGAGSGVK</sequence>
<accession>A0A1I7KMM6</accession>
<dbReference type="AlphaFoldDB" id="A0A1I7KMM6"/>
<dbReference type="OrthoDB" id="262615at2"/>
<dbReference type="EMBL" id="FPBO01000018">
    <property type="protein sequence ID" value="SFU98693.1"/>
    <property type="molecule type" value="Genomic_DNA"/>
</dbReference>
<dbReference type="Pfam" id="PF19763">
    <property type="entry name" value="DUF6250"/>
    <property type="match status" value="1"/>
</dbReference>
<evidence type="ECO:0000259" key="2">
    <source>
        <dbReference type="Pfam" id="PF19763"/>
    </source>
</evidence>
<feature type="signal peptide" evidence="1">
    <location>
        <begin position="1"/>
        <end position="18"/>
    </location>
</feature>
<evidence type="ECO:0000313" key="4">
    <source>
        <dbReference type="Proteomes" id="UP000199391"/>
    </source>
</evidence>
<reference evidence="4" key="1">
    <citation type="submission" date="2016-10" db="EMBL/GenBank/DDBJ databases">
        <authorList>
            <person name="Varghese N."/>
            <person name="Submissions S."/>
        </authorList>
    </citation>
    <scope>NUCLEOTIDE SEQUENCE [LARGE SCALE GENOMIC DNA]</scope>
    <source>
        <strain evidence="4">CGMCC 1.11014</strain>
    </source>
</reference>
<dbReference type="RefSeq" id="WP_143133216.1">
    <property type="nucleotide sequence ID" value="NZ_FPBO01000018.1"/>
</dbReference>
<dbReference type="Proteomes" id="UP000199391">
    <property type="component" value="Unassembled WGS sequence"/>
</dbReference>
<keyword evidence="4" id="KW-1185">Reference proteome</keyword>
<dbReference type="InterPro" id="IPR046217">
    <property type="entry name" value="DUF6250"/>
</dbReference>
<name>A0A1I7KMM6_9BURK</name>
<dbReference type="STRING" id="1035707.SAMN05216552_101814"/>
<gene>
    <name evidence="3" type="ORF">SAMN05216552_101814</name>
</gene>
<proteinExistence type="predicted"/>